<gene>
    <name evidence="3" type="ORF">EV356DRAFT_442731</name>
</gene>
<reference evidence="3" key="1">
    <citation type="journal article" date="2020" name="Stud. Mycol.">
        <title>101 Dothideomycetes genomes: a test case for predicting lifestyles and emergence of pathogens.</title>
        <authorList>
            <person name="Haridas S."/>
            <person name="Albert R."/>
            <person name="Binder M."/>
            <person name="Bloem J."/>
            <person name="Labutti K."/>
            <person name="Salamov A."/>
            <person name="Andreopoulos B."/>
            <person name="Baker S."/>
            <person name="Barry K."/>
            <person name="Bills G."/>
            <person name="Bluhm B."/>
            <person name="Cannon C."/>
            <person name="Castanera R."/>
            <person name="Culley D."/>
            <person name="Daum C."/>
            <person name="Ezra D."/>
            <person name="Gonzalez J."/>
            <person name="Henrissat B."/>
            <person name="Kuo A."/>
            <person name="Liang C."/>
            <person name="Lipzen A."/>
            <person name="Lutzoni F."/>
            <person name="Magnuson J."/>
            <person name="Mondo S."/>
            <person name="Nolan M."/>
            <person name="Ohm R."/>
            <person name="Pangilinan J."/>
            <person name="Park H.-J."/>
            <person name="Ramirez L."/>
            <person name="Alfaro M."/>
            <person name="Sun H."/>
            <person name="Tritt A."/>
            <person name="Yoshinaga Y."/>
            <person name="Zwiers L.-H."/>
            <person name="Turgeon B."/>
            <person name="Goodwin S."/>
            <person name="Spatafora J."/>
            <person name="Crous P."/>
            <person name="Grigoriev I."/>
        </authorList>
    </citation>
    <scope>NUCLEOTIDE SEQUENCE</scope>
    <source>
        <strain evidence="3">Tuck. ex Michener</strain>
    </source>
</reference>
<proteinExistence type="predicted"/>
<evidence type="ECO:0000313" key="4">
    <source>
        <dbReference type="Proteomes" id="UP000800092"/>
    </source>
</evidence>
<evidence type="ECO:0000313" key="3">
    <source>
        <dbReference type="EMBL" id="KAF2236821.1"/>
    </source>
</evidence>
<feature type="compositionally biased region" description="Low complexity" evidence="1">
    <location>
        <begin position="9"/>
        <end position="22"/>
    </location>
</feature>
<dbReference type="OrthoDB" id="5421757at2759"/>
<keyword evidence="2" id="KW-0812">Transmembrane</keyword>
<evidence type="ECO:0000256" key="1">
    <source>
        <dbReference type="SAM" id="MobiDB-lite"/>
    </source>
</evidence>
<protein>
    <submittedName>
        <fullName evidence="3">Uncharacterized protein</fullName>
    </submittedName>
</protein>
<feature type="transmembrane region" description="Helical" evidence="2">
    <location>
        <begin position="62"/>
        <end position="79"/>
    </location>
</feature>
<sequence>MARSANKRTSVPSTSTTVTSTTIPPPFSLAPSSLQPFLSTLDPSKVYITHIDTHPRRLKQQVFAVPTLLNLTIVVLLLWRTTHALPTYFSIVLAALGNPTPYSIDISATARATLLRLVFGRAVMFLLDWFLLRIILPWPVTFLLEAPENPVTWRWKCGFRAREIYIRVSRRWGVEELVGEGDGRRAAEDSPWWKTRVMPAIERGYVRGKTGYLMMDKSWDLDFGAMVRATKAVDAGEVEEERFEKSVWCYGGPQIGWLAWEVWRLDVEQGADQEEARKKIVAFKDRLTAMGKESLFFRWIEIVQYESSQQGGFTEQRQAEAVRQARELFQAQGVDFDDFVGEMGGKEGLPGMEQSS</sequence>
<dbReference type="Proteomes" id="UP000800092">
    <property type="component" value="Unassembled WGS sequence"/>
</dbReference>
<name>A0A6A6HFV2_VIRVR</name>
<dbReference type="AlphaFoldDB" id="A0A6A6HFV2"/>
<accession>A0A6A6HFV2</accession>
<feature type="region of interest" description="Disordered" evidence="1">
    <location>
        <begin position="1"/>
        <end position="24"/>
    </location>
</feature>
<keyword evidence="2" id="KW-1133">Transmembrane helix</keyword>
<evidence type="ECO:0000256" key="2">
    <source>
        <dbReference type="SAM" id="Phobius"/>
    </source>
</evidence>
<keyword evidence="4" id="KW-1185">Reference proteome</keyword>
<keyword evidence="2" id="KW-0472">Membrane</keyword>
<organism evidence="3 4">
    <name type="scientific">Viridothelium virens</name>
    <name type="common">Speckled blister lichen</name>
    <name type="synonym">Trypethelium virens</name>
    <dbReference type="NCBI Taxonomy" id="1048519"/>
    <lineage>
        <taxon>Eukaryota</taxon>
        <taxon>Fungi</taxon>
        <taxon>Dikarya</taxon>
        <taxon>Ascomycota</taxon>
        <taxon>Pezizomycotina</taxon>
        <taxon>Dothideomycetes</taxon>
        <taxon>Dothideomycetes incertae sedis</taxon>
        <taxon>Trypetheliales</taxon>
        <taxon>Trypetheliaceae</taxon>
        <taxon>Viridothelium</taxon>
    </lineage>
</organism>
<dbReference type="EMBL" id="ML991783">
    <property type="protein sequence ID" value="KAF2236821.1"/>
    <property type="molecule type" value="Genomic_DNA"/>
</dbReference>